<dbReference type="Gene3D" id="1.10.287.180">
    <property type="entry name" value="Transcription elongation factor, GreA/GreB, N-terminal domain"/>
    <property type="match status" value="1"/>
</dbReference>
<dbReference type="SUPFAM" id="SSF46557">
    <property type="entry name" value="GreA transcript cleavage protein, N-terminal domain"/>
    <property type="match status" value="1"/>
</dbReference>
<dbReference type="GO" id="GO:0070063">
    <property type="term" value="F:RNA polymerase binding"/>
    <property type="evidence" value="ECO:0007669"/>
    <property type="project" value="InterPro"/>
</dbReference>
<organism evidence="11 12">
    <name type="scientific">Schaalia turicensis ACS-279-V-Col4</name>
    <dbReference type="NCBI Taxonomy" id="883077"/>
    <lineage>
        <taxon>Bacteria</taxon>
        <taxon>Bacillati</taxon>
        <taxon>Actinomycetota</taxon>
        <taxon>Actinomycetes</taxon>
        <taxon>Actinomycetales</taxon>
        <taxon>Actinomycetaceae</taxon>
        <taxon>Schaalia</taxon>
    </lineage>
</organism>
<dbReference type="InterPro" id="IPR022691">
    <property type="entry name" value="Tscrpt_elong_fac_GreA/B_N"/>
</dbReference>
<comment type="similarity">
    <text evidence="1 8">Belongs to the GreA/GreB family.</text>
</comment>
<evidence type="ECO:0000256" key="4">
    <source>
        <dbReference type="ARBA" id="ARBA00023125"/>
    </source>
</evidence>
<dbReference type="Proteomes" id="UP000003994">
    <property type="component" value="Unassembled WGS sequence"/>
</dbReference>
<dbReference type="InterPro" id="IPR028624">
    <property type="entry name" value="Tscrpt_elong_fac_GreA/B"/>
</dbReference>
<evidence type="ECO:0000259" key="10">
    <source>
        <dbReference type="Pfam" id="PF03449"/>
    </source>
</evidence>
<dbReference type="HAMAP" id="MF_00105">
    <property type="entry name" value="GreA_GreB"/>
    <property type="match status" value="1"/>
</dbReference>
<gene>
    <name evidence="8" type="primary">greA</name>
    <name evidence="11" type="ORF">HMPREF9241_01192</name>
</gene>
<reference evidence="11 12" key="1">
    <citation type="submission" date="2012-07" db="EMBL/GenBank/DDBJ databases">
        <title>The Genome Sequence of Actinomyces turicensis ACS-279-V-COL4.</title>
        <authorList>
            <consortium name="The Broad Institute Genome Sequencing Platform"/>
            <person name="Earl A."/>
            <person name="Ward D."/>
            <person name="Feldgarden M."/>
            <person name="Gevers D."/>
            <person name="Saerens B."/>
            <person name="Vaneechoutte M."/>
            <person name="Walker B."/>
            <person name="Young S.K."/>
            <person name="Zeng Q."/>
            <person name="Gargeya S."/>
            <person name="Fitzgerald M."/>
            <person name="Haas B."/>
            <person name="Abouelleil A."/>
            <person name="Alvarado L."/>
            <person name="Arachchi H.M."/>
            <person name="Berlin A."/>
            <person name="Chapman S.B."/>
            <person name="Goldberg J."/>
            <person name="Griggs A."/>
            <person name="Gujja S."/>
            <person name="Hansen M."/>
            <person name="Howarth C."/>
            <person name="Imamovic A."/>
            <person name="Larimer J."/>
            <person name="McCowen C."/>
            <person name="Montmayeur A."/>
            <person name="Murphy C."/>
            <person name="Neiman D."/>
            <person name="Pearson M."/>
            <person name="Priest M."/>
            <person name="Roberts A."/>
            <person name="Saif S."/>
            <person name="Shea T."/>
            <person name="Sisk P."/>
            <person name="Sykes S."/>
            <person name="Wortman J."/>
            <person name="Nusbaum C."/>
            <person name="Birren B."/>
        </authorList>
    </citation>
    <scope>NUCLEOTIDE SEQUENCE [LARGE SCALE GENOMIC DNA]</scope>
    <source>
        <strain evidence="11 12">ACS-279-V-Col4</strain>
    </source>
</reference>
<dbReference type="InterPro" id="IPR018151">
    <property type="entry name" value="TF_GreA/GreB_CS"/>
</dbReference>
<evidence type="ECO:0000259" key="9">
    <source>
        <dbReference type="Pfam" id="PF01272"/>
    </source>
</evidence>
<accession>K0YQD4</accession>
<keyword evidence="4 8" id="KW-0238">DNA-binding</keyword>
<dbReference type="PATRIC" id="fig|883077.3.peg.1201"/>
<name>K0YQD4_9ACTO</name>
<dbReference type="FunFam" id="1.10.287.180:FF:000001">
    <property type="entry name" value="Transcription elongation factor GreA"/>
    <property type="match status" value="1"/>
</dbReference>
<dbReference type="RefSeq" id="WP_006681397.1">
    <property type="nucleotide sequence ID" value="NZ_JH815209.1"/>
</dbReference>
<evidence type="ECO:0000256" key="7">
    <source>
        <dbReference type="ARBA" id="ARBA00030776"/>
    </source>
</evidence>
<dbReference type="GO" id="GO:0006354">
    <property type="term" value="P:DNA-templated transcription elongation"/>
    <property type="evidence" value="ECO:0007669"/>
    <property type="project" value="TreeGrafter"/>
</dbReference>
<dbReference type="Gene3D" id="3.10.50.30">
    <property type="entry name" value="Transcription elongation factor, GreA/GreB, C-terminal domain"/>
    <property type="match status" value="1"/>
</dbReference>
<keyword evidence="5 8" id="KW-0804">Transcription</keyword>
<protein>
    <recommendedName>
        <fullName evidence="2 8">Transcription elongation factor GreA</fullName>
    </recommendedName>
    <alternativeName>
        <fullName evidence="7 8">Transcript cleavage factor GreA</fullName>
    </alternativeName>
</protein>
<feature type="domain" description="Transcription elongation factor GreA/GreB N-terminal" evidence="10">
    <location>
        <begin position="6"/>
        <end position="75"/>
    </location>
</feature>
<evidence type="ECO:0000256" key="1">
    <source>
        <dbReference type="ARBA" id="ARBA00008213"/>
    </source>
</evidence>
<dbReference type="GO" id="GO:0032784">
    <property type="term" value="P:regulation of DNA-templated transcription elongation"/>
    <property type="evidence" value="ECO:0007669"/>
    <property type="project" value="UniProtKB-UniRule"/>
</dbReference>
<dbReference type="STRING" id="883077.HMPREF9241_01192"/>
<dbReference type="AlphaFoldDB" id="K0YQD4"/>
<dbReference type="InterPro" id="IPR036953">
    <property type="entry name" value="GreA/GreB_C_sf"/>
</dbReference>
<keyword evidence="3 8" id="KW-0805">Transcription regulation</keyword>
<dbReference type="PROSITE" id="PS00829">
    <property type="entry name" value="GREAB_1"/>
    <property type="match status" value="1"/>
</dbReference>
<evidence type="ECO:0000256" key="3">
    <source>
        <dbReference type="ARBA" id="ARBA00023015"/>
    </source>
</evidence>
<dbReference type="GO" id="GO:0003677">
    <property type="term" value="F:DNA binding"/>
    <property type="evidence" value="ECO:0007669"/>
    <property type="project" value="UniProtKB-UniRule"/>
</dbReference>
<keyword evidence="12" id="KW-1185">Reference proteome</keyword>
<evidence type="ECO:0000313" key="12">
    <source>
        <dbReference type="Proteomes" id="UP000003994"/>
    </source>
</evidence>
<dbReference type="PIRSF" id="PIRSF006092">
    <property type="entry name" value="GreA_GreB"/>
    <property type="match status" value="1"/>
</dbReference>
<dbReference type="HOGENOM" id="CLU_101379_0_0_11"/>
<dbReference type="InterPro" id="IPR023459">
    <property type="entry name" value="Tscrpt_elong_fac_GreA/B_fam"/>
</dbReference>
<feature type="domain" description="Transcription elongation factor GreA/GreB C-terminal" evidence="9">
    <location>
        <begin position="82"/>
        <end position="154"/>
    </location>
</feature>
<dbReference type="PANTHER" id="PTHR30437:SF4">
    <property type="entry name" value="TRANSCRIPTION ELONGATION FACTOR GREA"/>
    <property type="match status" value="1"/>
</dbReference>
<evidence type="ECO:0000313" key="11">
    <source>
        <dbReference type="EMBL" id="EJZ85648.1"/>
    </source>
</evidence>
<dbReference type="Pfam" id="PF01272">
    <property type="entry name" value="GreA_GreB"/>
    <property type="match status" value="1"/>
</dbReference>
<dbReference type="eggNOG" id="COG0782">
    <property type="taxonomic scope" value="Bacteria"/>
</dbReference>
<comment type="function">
    <text evidence="6 8">Necessary for efficient RNA polymerase transcription elongation past template-encoded arresting sites. The arresting sites in DNA have the property of trapping a certain fraction of elongating RNA polymerases that pass through, resulting in locked ternary complexes. Cleavage of the nascent transcript by cleavage factors such as GreA or GreB allows the resumption of elongation from the new 3'terminus. GreA releases sequences of 2 to 3 nucleotides.</text>
</comment>
<dbReference type="PANTHER" id="PTHR30437">
    <property type="entry name" value="TRANSCRIPTION ELONGATION FACTOR GREA"/>
    <property type="match status" value="1"/>
</dbReference>
<dbReference type="EMBL" id="AGWQ01000007">
    <property type="protein sequence ID" value="EJZ85648.1"/>
    <property type="molecule type" value="Genomic_DNA"/>
</dbReference>
<evidence type="ECO:0000256" key="5">
    <source>
        <dbReference type="ARBA" id="ARBA00023163"/>
    </source>
</evidence>
<dbReference type="NCBIfam" id="NF001262">
    <property type="entry name" value="PRK00226.1-3"/>
    <property type="match status" value="1"/>
</dbReference>
<evidence type="ECO:0000256" key="6">
    <source>
        <dbReference type="ARBA" id="ARBA00024916"/>
    </source>
</evidence>
<dbReference type="Pfam" id="PF03449">
    <property type="entry name" value="GreA_GreB_N"/>
    <property type="match status" value="1"/>
</dbReference>
<sequence>MADTQWLTQAQYDLLQKELTERIEIKRPGIAKLIDAARQEGDLRENGGYHAARNEQSMNETRIQTLQEMLASAEVGETPADDGIVEPGMVVTALVGGREMTFLLGSRDAGGDLGVQVFSAKAPLGAAVTGHKTGDKVSYEAPNGKEIEVEILTAKPFVG</sequence>
<dbReference type="SUPFAM" id="SSF54534">
    <property type="entry name" value="FKBP-like"/>
    <property type="match status" value="1"/>
</dbReference>
<comment type="caution">
    <text evidence="11">The sequence shown here is derived from an EMBL/GenBank/DDBJ whole genome shotgun (WGS) entry which is preliminary data.</text>
</comment>
<dbReference type="InterPro" id="IPR001437">
    <property type="entry name" value="Tscrpt_elong_fac_GreA/B_C"/>
</dbReference>
<dbReference type="InterPro" id="IPR036805">
    <property type="entry name" value="Tscrpt_elong_fac_GreA/B_N_sf"/>
</dbReference>
<evidence type="ECO:0000256" key="8">
    <source>
        <dbReference type="HAMAP-Rule" id="MF_00105"/>
    </source>
</evidence>
<evidence type="ECO:0000256" key="2">
    <source>
        <dbReference type="ARBA" id="ARBA00013729"/>
    </source>
</evidence>
<proteinExistence type="inferred from homology"/>